<dbReference type="InterPro" id="IPR027417">
    <property type="entry name" value="P-loop_NTPase"/>
</dbReference>
<evidence type="ECO:0000256" key="3">
    <source>
        <dbReference type="ARBA" id="ARBA00022840"/>
    </source>
</evidence>
<gene>
    <name evidence="6" type="ORF">ACFPQ9_38250</name>
</gene>
<dbReference type="SMART" id="SM00382">
    <property type="entry name" value="AAA"/>
    <property type="match status" value="1"/>
</dbReference>
<evidence type="ECO:0000256" key="1">
    <source>
        <dbReference type="ARBA" id="ARBA00006914"/>
    </source>
</evidence>
<keyword evidence="2" id="KW-0547">Nucleotide-binding</keyword>
<dbReference type="GO" id="GO:0005524">
    <property type="term" value="F:ATP binding"/>
    <property type="evidence" value="ECO:0007669"/>
    <property type="project" value="UniProtKB-KW"/>
</dbReference>
<evidence type="ECO:0000256" key="2">
    <source>
        <dbReference type="ARBA" id="ARBA00022741"/>
    </source>
</evidence>
<evidence type="ECO:0000313" key="7">
    <source>
        <dbReference type="Proteomes" id="UP001596263"/>
    </source>
</evidence>
<comment type="caution">
    <text evidence="6">The sequence shown here is derived from an EMBL/GenBank/DDBJ whole genome shotgun (WGS) entry which is preliminary data.</text>
</comment>
<dbReference type="InterPro" id="IPR003593">
    <property type="entry name" value="AAA+_ATPase"/>
</dbReference>
<keyword evidence="3 6" id="KW-0067">ATP-binding</keyword>
<dbReference type="SUPFAM" id="SSF52540">
    <property type="entry name" value="P-loop containing nucleoside triphosphate hydrolases"/>
    <property type="match status" value="1"/>
</dbReference>
<dbReference type="InterPro" id="IPR050221">
    <property type="entry name" value="26S_Proteasome_ATPase"/>
</dbReference>
<dbReference type="EMBL" id="JBHSKM010000044">
    <property type="protein sequence ID" value="MFC5219684.1"/>
    <property type="molecule type" value="Genomic_DNA"/>
</dbReference>
<accession>A0ABW0CUR2</accession>
<dbReference type="RefSeq" id="WP_380863663.1">
    <property type="nucleotide sequence ID" value="NZ_JBHSKM010000044.1"/>
</dbReference>
<evidence type="ECO:0000259" key="5">
    <source>
        <dbReference type="SMART" id="SM00382"/>
    </source>
</evidence>
<reference evidence="7" key="1">
    <citation type="journal article" date="2019" name="Int. J. Syst. Evol. Microbiol.">
        <title>The Global Catalogue of Microorganisms (GCM) 10K type strain sequencing project: providing services to taxonomists for standard genome sequencing and annotation.</title>
        <authorList>
            <consortium name="The Broad Institute Genomics Platform"/>
            <consortium name="The Broad Institute Genome Sequencing Center for Infectious Disease"/>
            <person name="Wu L."/>
            <person name="Ma J."/>
        </authorList>
    </citation>
    <scope>NUCLEOTIDE SEQUENCE [LARGE SCALE GENOMIC DNA]</scope>
    <source>
        <strain evidence="7">KCTC 42586</strain>
    </source>
</reference>
<dbReference type="Pfam" id="PF00004">
    <property type="entry name" value="AAA"/>
    <property type="match status" value="1"/>
</dbReference>
<organism evidence="6 7">
    <name type="scientific">Streptomyces coerulescens</name>
    <dbReference type="NCBI Taxonomy" id="29304"/>
    <lineage>
        <taxon>Bacteria</taxon>
        <taxon>Bacillati</taxon>
        <taxon>Actinomycetota</taxon>
        <taxon>Actinomycetes</taxon>
        <taxon>Kitasatosporales</taxon>
        <taxon>Streptomycetaceae</taxon>
        <taxon>Streptomyces</taxon>
    </lineage>
</organism>
<sequence>MSDTTLVAPAEPRTAASSRLHHGVLELAGRIGEVLGTGHEAHGFLTALAARAVPDAPGAGGHPVDRIAEGLRLTAAEVDLLLLAGLAEEHEGLSSVLRDLHPVRAPAATTGLAAVLCEAGALPGAPDDPVQGRLWLRGLLLNGPLVMSGALRAQGAGPFWERSLCLIEGLWDALHGAPGWPADARRTDPALIGVAPPGLRAEEPAVAAVLRAVSRGVPATAVLRSGDPGDAALRLATLLTATGREPAVLDVPVLDGPAARAIGLVAMAHGVTPVLVVRELADGVGALDGVPAPAVLAPPRGAAVGSSDRPLLILDVPRSSRDSRRTLWDRLLPGLPDAAETVPSTLGAASAQELARNVSAAALIRGTPLSSADLRSAVADHEDDRIPPGVVRLRPGAGWDELVLPSDRTEQLRAAVAQVRAQHVVLDRWGFLPGRPGRRGVRLLFCGPPGTGKTLAAEVLANEVGRDLLVVDVSRMVSKWIGETEKNLSEAFDAAERGDAVLFFDEADALFGRRTEVGDARDRYANLETAYLLSRLSWFDGLAVLATNLRQNIDQAFARRLEFIVSFDLPDAVERQELWRRHLPSGAPLDPGVDLEQLAALYPLSGALIRNAAVAAAYLAADADAVIGPEHLAVAVRREYAKSGQAYPGDPPGDHEPQPAWTDVSTAKESPCP</sequence>
<evidence type="ECO:0000256" key="4">
    <source>
        <dbReference type="SAM" id="MobiDB-lite"/>
    </source>
</evidence>
<dbReference type="Gene3D" id="3.40.50.300">
    <property type="entry name" value="P-loop containing nucleotide triphosphate hydrolases"/>
    <property type="match status" value="1"/>
</dbReference>
<proteinExistence type="inferred from homology"/>
<comment type="similarity">
    <text evidence="1">Belongs to the AAA ATPase family.</text>
</comment>
<dbReference type="PANTHER" id="PTHR23073">
    <property type="entry name" value="26S PROTEASOME REGULATORY SUBUNIT"/>
    <property type="match status" value="1"/>
</dbReference>
<keyword evidence="7" id="KW-1185">Reference proteome</keyword>
<protein>
    <submittedName>
        <fullName evidence="6">ATP-binding protein</fullName>
    </submittedName>
</protein>
<feature type="compositionally biased region" description="Polar residues" evidence="4">
    <location>
        <begin position="663"/>
        <end position="673"/>
    </location>
</feature>
<dbReference type="CDD" id="cd19481">
    <property type="entry name" value="RecA-like_protease"/>
    <property type="match status" value="1"/>
</dbReference>
<dbReference type="InterPro" id="IPR003959">
    <property type="entry name" value="ATPase_AAA_core"/>
</dbReference>
<evidence type="ECO:0000313" key="6">
    <source>
        <dbReference type="EMBL" id="MFC5219684.1"/>
    </source>
</evidence>
<dbReference type="Proteomes" id="UP001596263">
    <property type="component" value="Unassembled WGS sequence"/>
</dbReference>
<name>A0ABW0CUR2_STRCD</name>
<feature type="domain" description="AAA+ ATPase" evidence="5">
    <location>
        <begin position="439"/>
        <end position="571"/>
    </location>
</feature>
<feature type="region of interest" description="Disordered" evidence="4">
    <location>
        <begin position="643"/>
        <end position="673"/>
    </location>
</feature>